<reference evidence="4" key="1">
    <citation type="submission" date="2016-11" db="UniProtKB">
        <authorList>
            <consortium name="WormBaseParasite"/>
        </authorList>
    </citation>
    <scope>IDENTIFICATION</scope>
</reference>
<feature type="signal peptide" evidence="2">
    <location>
        <begin position="1"/>
        <end position="17"/>
    </location>
</feature>
<keyword evidence="2" id="KW-0732">Signal</keyword>
<feature type="region of interest" description="Disordered" evidence="1">
    <location>
        <begin position="198"/>
        <end position="248"/>
    </location>
</feature>
<accession>A0A1I8ASV4</accession>
<feature type="compositionally biased region" description="Pro residues" evidence="1">
    <location>
        <begin position="117"/>
        <end position="130"/>
    </location>
</feature>
<dbReference type="Proteomes" id="UP000095287">
    <property type="component" value="Unplaced"/>
</dbReference>
<feature type="compositionally biased region" description="Low complexity" evidence="1">
    <location>
        <begin position="212"/>
        <end position="248"/>
    </location>
</feature>
<dbReference type="AlphaFoldDB" id="A0A1I8ASV4"/>
<feature type="region of interest" description="Disordered" evidence="1">
    <location>
        <begin position="423"/>
        <end position="444"/>
    </location>
</feature>
<protein>
    <submittedName>
        <fullName evidence="4">Uncharacterized protein</fullName>
    </submittedName>
</protein>
<feature type="region of interest" description="Disordered" evidence="1">
    <location>
        <begin position="104"/>
        <end position="130"/>
    </location>
</feature>
<proteinExistence type="predicted"/>
<dbReference type="WBParaSite" id="L893_g8712.t1">
    <property type="protein sequence ID" value="L893_g8712.t1"/>
    <property type="gene ID" value="L893_g8712"/>
</dbReference>
<evidence type="ECO:0000313" key="3">
    <source>
        <dbReference type="Proteomes" id="UP000095287"/>
    </source>
</evidence>
<feature type="region of interest" description="Disordered" evidence="1">
    <location>
        <begin position="293"/>
        <end position="329"/>
    </location>
</feature>
<evidence type="ECO:0000313" key="4">
    <source>
        <dbReference type="WBParaSite" id="L893_g8712.t1"/>
    </source>
</evidence>
<feature type="compositionally biased region" description="Basic and acidic residues" evidence="1">
    <location>
        <begin position="293"/>
        <end position="305"/>
    </location>
</feature>
<evidence type="ECO:0000256" key="1">
    <source>
        <dbReference type="SAM" id="MobiDB-lite"/>
    </source>
</evidence>
<name>A0A1I8ASV4_9BILA</name>
<organism evidence="3 4">
    <name type="scientific">Steinernema glaseri</name>
    <dbReference type="NCBI Taxonomy" id="37863"/>
    <lineage>
        <taxon>Eukaryota</taxon>
        <taxon>Metazoa</taxon>
        <taxon>Ecdysozoa</taxon>
        <taxon>Nematoda</taxon>
        <taxon>Chromadorea</taxon>
        <taxon>Rhabditida</taxon>
        <taxon>Tylenchina</taxon>
        <taxon>Panagrolaimomorpha</taxon>
        <taxon>Strongyloidoidea</taxon>
        <taxon>Steinernematidae</taxon>
        <taxon>Steinernema</taxon>
    </lineage>
</organism>
<evidence type="ECO:0000256" key="2">
    <source>
        <dbReference type="SAM" id="SignalP"/>
    </source>
</evidence>
<keyword evidence="3" id="KW-1185">Reference proteome</keyword>
<feature type="chain" id="PRO_5009315039" evidence="2">
    <location>
        <begin position="18"/>
        <end position="510"/>
    </location>
</feature>
<sequence>MRRLFLIPWLLAGFTFAQQKIIEDLGSSFHNFLRGFGQTSGGGLLFGDGIHHMPVMPVVQPVPSGLEILHPPSKVPNHFFTIPPVQQQHLIKFVDIFHGATPSTPAPAEITSTTSEAPPPPPSIVQVEPPPPPEQYKAPDRLAKIIPKAISSLIPGASDPKAISREIPNRGGFDSSHYRESADVDVFEVPIKTASKSEELVDETTGPVIVQPTLTPTTSTTTEEPTTSSSTTTPTTSSSTTTTTSSATTDTDFERFLKSTNLTEDEADVLLRFVEKALDEEVKKKIDEEERHKAAGIKIHEEKEQIQSSIDDDTTSPKSQDFDPAQKHSLHQLKTAETRLNIDLKEVEETSGERGGLLQVRTPPPPRSLDTWSTAFSGADDGDYRSREQAEFDRLVSGKIGVVATTSLPRSSSFATRRPPLMVPTRMSKTNDPVRTNAPPRAITTTTSRPIIPYRKSHHAGPPTEFEKLASDYRVRLSGHNGFHDFIKALRNANIGFFQRPTYNRYNSAS</sequence>
<feature type="region of interest" description="Disordered" evidence="1">
    <location>
        <begin position="348"/>
        <end position="370"/>
    </location>
</feature>